<dbReference type="EMBL" id="VIEB01000152">
    <property type="protein sequence ID" value="TQE03635.1"/>
    <property type="molecule type" value="Genomic_DNA"/>
</dbReference>
<accession>A0A540MXV9</accession>
<evidence type="ECO:0000256" key="1">
    <source>
        <dbReference type="SAM" id="MobiDB-lite"/>
    </source>
</evidence>
<reference evidence="2 3" key="1">
    <citation type="journal article" date="2019" name="G3 (Bethesda)">
        <title>Sequencing of a Wild Apple (Malus baccata) Genome Unravels the Differences Between Cultivated and Wild Apple Species Regarding Disease Resistance and Cold Tolerance.</title>
        <authorList>
            <person name="Chen X."/>
        </authorList>
    </citation>
    <scope>NUCLEOTIDE SEQUENCE [LARGE SCALE GENOMIC DNA]</scope>
    <source>
        <strain evidence="3">cv. Shandingzi</strain>
        <tissue evidence="2">Leaves</tissue>
    </source>
</reference>
<dbReference type="AlphaFoldDB" id="A0A540MXV9"/>
<keyword evidence="3" id="KW-1185">Reference proteome</keyword>
<gene>
    <name evidence="2" type="ORF">C1H46_010766</name>
</gene>
<sequence>MGPTSTPPSSTATLLSNPSSPASTSLAPAIPKAALPILQPSPLLQSFSATDTAHFFISLASEP</sequence>
<comment type="caution">
    <text evidence="2">The sequence shown here is derived from an EMBL/GenBank/DDBJ whole genome shotgun (WGS) entry which is preliminary data.</text>
</comment>
<evidence type="ECO:0000313" key="3">
    <source>
        <dbReference type="Proteomes" id="UP000315295"/>
    </source>
</evidence>
<name>A0A540MXV9_MALBA</name>
<protein>
    <submittedName>
        <fullName evidence="2">Uncharacterized protein</fullName>
    </submittedName>
</protein>
<evidence type="ECO:0000313" key="2">
    <source>
        <dbReference type="EMBL" id="TQE03635.1"/>
    </source>
</evidence>
<feature type="region of interest" description="Disordered" evidence="1">
    <location>
        <begin position="1"/>
        <end position="26"/>
    </location>
</feature>
<organism evidence="2 3">
    <name type="scientific">Malus baccata</name>
    <name type="common">Siberian crab apple</name>
    <name type="synonym">Pyrus baccata</name>
    <dbReference type="NCBI Taxonomy" id="106549"/>
    <lineage>
        <taxon>Eukaryota</taxon>
        <taxon>Viridiplantae</taxon>
        <taxon>Streptophyta</taxon>
        <taxon>Embryophyta</taxon>
        <taxon>Tracheophyta</taxon>
        <taxon>Spermatophyta</taxon>
        <taxon>Magnoliopsida</taxon>
        <taxon>eudicotyledons</taxon>
        <taxon>Gunneridae</taxon>
        <taxon>Pentapetalae</taxon>
        <taxon>rosids</taxon>
        <taxon>fabids</taxon>
        <taxon>Rosales</taxon>
        <taxon>Rosaceae</taxon>
        <taxon>Amygdaloideae</taxon>
        <taxon>Maleae</taxon>
        <taxon>Malus</taxon>
    </lineage>
</organism>
<dbReference type="Proteomes" id="UP000315295">
    <property type="component" value="Unassembled WGS sequence"/>
</dbReference>
<proteinExistence type="predicted"/>